<keyword evidence="1" id="KW-0378">Hydrolase</keyword>
<proteinExistence type="predicted"/>
<evidence type="ECO:0000259" key="3">
    <source>
        <dbReference type="Pfam" id="PF00561"/>
    </source>
</evidence>
<dbReference type="InterPro" id="IPR000073">
    <property type="entry name" value="AB_hydrolase_1"/>
</dbReference>
<accession>A0A7S3EPA5</accession>
<dbReference type="GO" id="GO:0016787">
    <property type="term" value="F:hydrolase activity"/>
    <property type="evidence" value="ECO:0007669"/>
    <property type="project" value="UniProtKB-KW"/>
</dbReference>
<dbReference type="Gene3D" id="3.40.50.1820">
    <property type="entry name" value="alpha/beta hydrolase"/>
    <property type="match status" value="1"/>
</dbReference>
<organism evidence="4">
    <name type="scientific">Haptolina ericina</name>
    <dbReference type="NCBI Taxonomy" id="156174"/>
    <lineage>
        <taxon>Eukaryota</taxon>
        <taxon>Haptista</taxon>
        <taxon>Haptophyta</taxon>
        <taxon>Prymnesiophyceae</taxon>
        <taxon>Prymnesiales</taxon>
        <taxon>Prymnesiaceae</taxon>
        <taxon>Haptolina</taxon>
    </lineage>
</organism>
<protein>
    <recommendedName>
        <fullName evidence="3">AB hydrolase-1 domain-containing protein</fullName>
    </recommendedName>
</protein>
<dbReference type="PANTHER" id="PTHR43798">
    <property type="entry name" value="MONOACYLGLYCEROL LIPASE"/>
    <property type="match status" value="1"/>
</dbReference>
<name>A0A7S3EPA5_9EUKA</name>
<dbReference type="PRINTS" id="PR00111">
    <property type="entry name" value="ABHYDROLASE"/>
</dbReference>
<evidence type="ECO:0000256" key="2">
    <source>
        <dbReference type="SAM" id="MobiDB-lite"/>
    </source>
</evidence>
<dbReference type="PANTHER" id="PTHR43798:SF31">
    <property type="entry name" value="AB HYDROLASE SUPERFAMILY PROTEIN YCLE"/>
    <property type="match status" value="1"/>
</dbReference>
<gene>
    <name evidence="4" type="ORF">HERI1096_LOCUS182</name>
</gene>
<feature type="domain" description="AB hydrolase-1" evidence="3">
    <location>
        <begin position="25"/>
        <end position="134"/>
    </location>
</feature>
<dbReference type="EMBL" id="HBHX01000318">
    <property type="protein sequence ID" value="CAE0096019.1"/>
    <property type="molecule type" value="Transcribed_RNA"/>
</dbReference>
<reference evidence="4" key="1">
    <citation type="submission" date="2021-01" db="EMBL/GenBank/DDBJ databases">
        <authorList>
            <person name="Corre E."/>
            <person name="Pelletier E."/>
            <person name="Niang G."/>
            <person name="Scheremetjew M."/>
            <person name="Finn R."/>
            <person name="Kale V."/>
            <person name="Holt S."/>
            <person name="Cochrane G."/>
            <person name="Meng A."/>
            <person name="Brown T."/>
            <person name="Cohen L."/>
        </authorList>
    </citation>
    <scope>NUCLEOTIDE SEQUENCE</scope>
    <source>
        <strain evidence="4">CCMP281</strain>
    </source>
</reference>
<evidence type="ECO:0000313" key="4">
    <source>
        <dbReference type="EMBL" id="CAE0096019.1"/>
    </source>
</evidence>
<sequence>MPYARSHKAILHYLTLPEQPEGRPCLLFLHGGGGNAYAFLRQMPFFAAKGYFVISMSSRGWGNSALEGNNPEHYDMKYLGDDVITVLDASGVAKAAVVGHSIGGFSCIQLAIDHPERLTHLVMSSTFYGLIDEGDSPPADRWATRYVNRGPGVSNEQQGIGRDEIAEQVKLLLPPDSEGATRRSFTGSEGRTRYPTPPGNFSPSFRVASPDLCWLYDALGDGNTQVSALGLKSRFKLLHAAGAVSPSQLRQRYKGPLLFTSSECDSAVHWELIYLIGGQCAAAGAAVGAAATKVHCWRGPLQHAPYLEDPTQFNHGLLCFLRDSPMQKVPNVASDPAGSHAGSHAPCCSGELAAGLAAGLASSSSSSMPCGEQTRGDSTASADPTASAAVCGMCGLVFGDEMGGSGVIGGSKCRYCRECFCDTCNEEHVVSCSADRWRSLRHALTTSGLLGAVVTIVAASWWAHHDA</sequence>
<dbReference type="InterPro" id="IPR029058">
    <property type="entry name" value="AB_hydrolase_fold"/>
</dbReference>
<evidence type="ECO:0000256" key="1">
    <source>
        <dbReference type="ARBA" id="ARBA00022801"/>
    </source>
</evidence>
<dbReference type="InterPro" id="IPR050266">
    <property type="entry name" value="AB_hydrolase_sf"/>
</dbReference>
<dbReference type="Pfam" id="PF00561">
    <property type="entry name" value="Abhydrolase_1"/>
    <property type="match status" value="1"/>
</dbReference>
<feature type="region of interest" description="Disordered" evidence="2">
    <location>
        <begin position="179"/>
        <end position="201"/>
    </location>
</feature>
<dbReference type="SUPFAM" id="SSF53474">
    <property type="entry name" value="alpha/beta-Hydrolases"/>
    <property type="match status" value="1"/>
</dbReference>
<dbReference type="GO" id="GO:0016020">
    <property type="term" value="C:membrane"/>
    <property type="evidence" value="ECO:0007669"/>
    <property type="project" value="TreeGrafter"/>
</dbReference>
<dbReference type="AlphaFoldDB" id="A0A7S3EPA5"/>